<dbReference type="PANTHER" id="PTHR32552:SF74">
    <property type="entry name" value="HYDROXAMATE SIDEROPHORE RECEPTOR FHUE"/>
    <property type="match status" value="1"/>
</dbReference>
<keyword evidence="2 9" id="KW-0813">Transport</keyword>
<dbReference type="GO" id="GO:0015344">
    <property type="term" value="F:siderophore uptake transmembrane transporter activity"/>
    <property type="evidence" value="ECO:0007669"/>
    <property type="project" value="TreeGrafter"/>
</dbReference>
<feature type="domain" description="TonB-dependent receptor-like beta-barrel" evidence="12">
    <location>
        <begin position="268"/>
        <end position="774"/>
    </location>
</feature>
<evidence type="ECO:0008006" key="16">
    <source>
        <dbReference type="Google" id="ProtNLM"/>
    </source>
</evidence>
<dbReference type="PANTHER" id="PTHR32552">
    <property type="entry name" value="FERRICHROME IRON RECEPTOR-RELATED"/>
    <property type="match status" value="1"/>
</dbReference>
<organism evidence="14 15">
    <name type="scientific">Acinetobacter qingfengensis</name>
    <dbReference type="NCBI Taxonomy" id="1262585"/>
    <lineage>
        <taxon>Bacteria</taxon>
        <taxon>Pseudomonadati</taxon>
        <taxon>Pseudomonadota</taxon>
        <taxon>Gammaproteobacteria</taxon>
        <taxon>Moraxellales</taxon>
        <taxon>Moraxellaceae</taxon>
        <taxon>Acinetobacter</taxon>
    </lineage>
</organism>
<comment type="subcellular location">
    <subcellularLocation>
        <location evidence="1 9">Cell outer membrane</location>
        <topology evidence="1 9">Multi-pass membrane protein</topology>
    </subcellularLocation>
</comment>
<evidence type="ECO:0000256" key="4">
    <source>
        <dbReference type="ARBA" id="ARBA00022692"/>
    </source>
</evidence>
<evidence type="ECO:0000313" key="14">
    <source>
        <dbReference type="EMBL" id="OEY95542.1"/>
    </source>
</evidence>
<dbReference type="InterPro" id="IPR010917">
    <property type="entry name" value="TonB_rcpt_CS"/>
</dbReference>
<keyword evidence="15" id="KW-1185">Reference proteome</keyword>
<evidence type="ECO:0000256" key="10">
    <source>
        <dbReference type="PROSITE-ProRule" id="PRU10144"/>
    </source>
</evidence>
<dbReference type="AlphaFoldDB" id="A0A1E7R8C9"/>
<keyword evidence="4 9" id="KW-0812">Transmembrane</keyword>
<comment type="caution">
    <text evidence="14">The sequence shown here is derived from an EMBL/GenBank/DDBJ whole genome shotgun (WGS) entry which is preliminary data.</text>
</comment>
<dbReference type="PROSITE" id="PS01156">
    <property type="entry name" value="TONB_DEPENDENT_REC_2"/>
    <property type="match status" value="1"/>
</dbReference>
<dbReference type="Pfam" id="PF07715">
    <property type="entry name" value="Plug"/>
    <property type="match status" value="1"/>
</dbReference>
<protein>
    <recommendedName>
        <fullName evidence="16">TonB-dependent siderophore receptor</fullName>
    </recommendedName>
</protein>
<keyword evidence="8 9" id="KW-0998">Cell outer membrane</keyword>
<comment type="similarity">
    <text evidence="9 11">Belongs to the TonB-dependent receptor family.</text>
</comment>
<gene>
    <name evidence="14" type="ORF">BJI46_12770</name>
</gene>
<evidence type="ECO:0000259" key="12">
    <source>
        <dbReference type="Pfam" id="PF00593"/>
    </source>
</evidence>
<dbReference type="InterPro" id="IPR036942">
    <property type="entry name" value="Beta-barrel_TonB_sf"/>
</dbReference>
<evidence type="ECO:0000313" key="15">
    <source>
        <dbReference type="Proteomes" id="UP000185895"/>
    </source>
</evidence>
<evidence type="ECO:0000259" key="13">
    <source>
        <dbReference type="Pfam" id="PF07715"/>
    </source>
</evidence>
<dbReference type="InterPro" id="IPR000531">
    <property type="entry name" value="Beta-barrel_TonB"/>
</dbReference>
<sequence length="802" mass="89701">MLSMATVLLQLAHAETTEQETSSEGQQAKKLDAIIVTATDDRAGPETNYTVKSSTSATKLDLKLKETPQSITVFTEQQLQDQDIRDVHEVLQNTPGVSTTNFGIPGTGAYRMMARGFDIDNFTIDGVKVNMAVLGGASGAAIQDTFLYQQVDLIRGSTGLTSGFGNPSASVNFTRKRPFSTPQGQINLKYGSWNNIRQELDYSSPLNQEGTWRGRVAFANEQGDYWIDRASHNGFTLYGITELDVGNGTFTLGASHQYKRFNELSPQGIAGNFQSWDARKSASERRSYYSFKDLNLSRSFNNASDWTYNWYKMTNAFAGYEYTLDNDWKIVANYNYAHNDNDSVYGAIGRIGYYPDDGYTSLDVGHNKYQTDVHSLDVHLKGAFELFGREHDFVIGVDGYHSKQTQYVYSILGLGTGCALNISKKSVVTGLSDFINGYGCLISLDQWNNGHLNRPSYIGANNSGFSLDDPYGYYTSKSKELGTYFALRLRPLENLQMILGGRYSHLDSSKIYTNRSTGYKNTAQYGDPDVDAFVPYAGLIYEITPEINVYASYTGISNTNEFTQFVFTKDGEYLPPIEGYTWEGGIKAGLFDDRLNLALSYFYMKQKNYPTTDPSINLNAIPATAYISTPAGGLTLPAVAGKGYAIKGVEFNVAGEITPKWKINAGYVYQTKSISKEQTGTSYTWYDTSWATYNEIFINEFLLPKHQIKLFTTYQVNDDLLLGMGANWQSTVRAYTDTYFDSIEAEQKAYTVISAMARYNLTKDLTLGLNAENIFDKKYLVNKKGSFYGTPRNYTVSLNYRF</sequence>
<dbReference type="SUPFAM" id="SSF56935">
    <property type="entry name" value="Porins"/>
    <property type="match status" value="1"/>
</dbReference>
<dbReference type="Proteomes" id="UP000185895">
    <property type="component" value="Unassembled WGS sequence"/>
</dbReference>
<dbReference type="InterPro" id="IPR037066">
    <property type="entry name" value="Plug_dom_sf"/>
</dbReference>
<keyword evidence="5" id="KW-0732">Signal</keyword>
<dbReference type="InterPro" id="IPR012910">
    <property type="entry name" value="Plug_dom"/>
</dbReference>
<dbReference type="Pfam" id="PF00593">
    <property type="entry name" value="TonB_dep_Rec_b-barrel"/>
    <property type="match status" value="1"/>
</dbReference>
<reference evidence="14 15" key="1">
    <citation type="submission" date="2016-09" db="EMBL/GenBank/DDBJ databases">
        <authorList>
            <person name="Capua I."/>
            <person name="De Benedictis P."/>
            <person name="Joannis T."/>
            <person name="Lombin L.H."/>
            <person name="Cattoli G."/>
        </authorList>
    </citation>
    <scope>NUCLEOTIDE SEQUENCE [LARGE SCALE GENOMIC DNA]</scope>
    <source>
        <strain evidence="14 15">ANC 4671</strain>
    </source>
</reference>
<dbReference type="STRING" id="1262585.BJI46_12770"/>
<name>A0A1E7R8C9_9GAMM</name>
<keyword evidence="6 11" id="KW-0798">TonB box</keyword>
<keyword evidence="7 9" id="KW-0472">Membrane</keyword>
<evidence type="ECO:0000256" key="7">
    <source>
        <dbReference type="ARBA" id="ARBA00023136"/>
    </source>
</evidence>
<evidence type="ECO:0000256" key="2">
    <source>
        <dbReference type="ARBA" id="ARBA00022448"/>
    </source>
</evidence>
<evidence type="ECO:0000256" key="6">
    <source>
        <dbReference type="ARBA" id="ARBA00023077"/>
    </source>
</evidence>
<dbReference type="Gene3D" id="2.40.170.20">
    <property type="entry name" value="TonB-dependent receptor, beta-barrel domain"/>
    <property type="match status" value="1"/>
</dbReference>
<dbReference type="EMBL" id="MKKK01000025">
    <property type="protein sequence ID" value="OEY95542.1"/>
    <property type="molecule type" value="Genomic_DNA"/>
</dbReference>
<dbReference type="Gene3D" id="2.170.130.10">
    <property type="entry name" value="TonB-dependent receptor, plug domain"/>
    <property type="match status" value="1"/>
</dbReference>
<dbReference type="GO" id="GO:0009279">
    <property type="term" value="C:cell outer membrane"/>
    <property type="evidence" value="ECO:0007669"/>
    <property type="project" value="UniProtKB-SubCell"/>
</dbReference>
<dbReference type="CDD" id="cd01347">
    <property type="entry name" value="ligand_gated_channel"/>
    <property type="match status" value="1"/>
</dbReference>
<evidence type="ECO:0000256" key="3">
    <source>
        <dbReference type="ARBA" id="ARBA00022452"/>
    </source>
</evidence>
<evidence type="ECO:0000256" key="9">
    <source>
        <dbReference type="PROSITE-ProRule" id="PRU01360"/>
    </source>
</evidence>
<dbReference type="InterPro" id="IPR039426">
    <property type="entry name" value="TonB-dep_rcpt-like"/>
</dbReference>
<feature type="domain" description="TonB-dependent receptor plug" evidence="13">
    <location>
        <begin position="64"/>
        <end position="167"/>
    </location>
</feature>
<keyword evidence="3 9" id="KW-1134">Transmembrane beta strand</keyword>
<evidence type="ECO:0000256" key="8">
    <source>
        <dbReference type="ARBA" id="ARBA00023237"/>
    </source>
</evidence>
<feature type="short sequence motif" description="TonB C-terminal box" evidence="10">
    <location>
        <begin position="785"/>
        <end position="802"/>
    </location>
</feature>
<accession>A0A1E7R8C9</accession>
<dbReference type="PROSITE" id="PS52016">
    <property type="entry name" value="TONB_DEPENDENT_REC_3"/>
    <property type="match status" value="1"/>
</dbReference>
<proteinExistence type="inferred from homology"/>
<evidence type="ECO:0000256" key="1">
    <source>
        <dbReference type="ARBA" id="ARBA00004571"/>
    </source>
</evidence>
<evidence type="ECO:0000256" key="11">
    <source>
        <dbReference type="RuleBase" id="RU003357"/>
    </source>
</evidence>
<evidence type="ECO:0000256" key="5">
    <source>
        <dbReference type="ARBA" id="ARBA00022729"/>
    </source>
</evidence>